<keyword evidence="3" id="KW-1185">Reference proteome</keyword>
<name>E0SJ19_DICD3</name>
<accession>E0SJ19</accession>
<feature type="transmembrane region" description="Helical" evidence="1">
    <location>
        <begin position="51"/>
        <end position="70"/>
    </location>
</feature>
<keyword evidence="1" id="KW-0812">Transmembrane</keyword>
<keyword evidence="1" id="KW-1133">Transmembrane helix</keyword>
<keyword evidence="1" id="KW-0472">Membrane</keyword>
<evidence type="ECO:0000313" key="3">
    <source>
        <dbReference type="Proteomes" id="UP000006859"/>
    </source>
</evidence>
<reference evidence="2 3" key="1">
    <citation type="journal article" date="2011" name="J. Bacteriol.">
        <title>Genome sequence of the plant-pathogenic bacterium Dickeya dadantii 3937.</title>
        <authorList>
            <person name="Glasner J.D."/>
            <person name="Yang C.H."/>
            <person name="Reverchon S."/>
            <person name="Hugouvieux-Cotte-Pattat N."/>
            <person name="Condemine G."/>
            <person name="Bohin J.P."/>
            <person name="Van Gijsegem F."/>
            <person name="Yang S."/>
            <person name="Franza T."/>
            <person name="Expert D."/>
            <person name="Plunkett G. III"/>
            <person name="San Francisco M.J."/>
            <person name="Charkowski A.O."/>
            <person name="Py B."/>
            <person name="Bell K."/>
            <person name="Rauscher L."/>
            <person name="Rodriguez-Palenzuela P."/>
            <person name="Toussaint A."/>
            <person name="Holeva M.C."/>
            <person name="He S.Y."/>
            <person name="Douet V."/>
            <person name="Boccara M."/>
            <person name="Blanco C."/>
            <person name="Toth I."/>
            <person name="Anderson B.D."/>
            <person name="Biehl B.S."/>
            <person name="Mau B."/>
            <person name="Flynn S.M."/>
            <person name="Barras F."/>
            <person name="Lindeberg M."/>
            <person name="Birch P.R."/>
            <person name="Tsuyumu S."/>
            <person name="Shi X."/>
            <person name="Hibbing M."/>
            <person name="Yap M.N."/>
            <person name="Carpentier M."/>
            <person name="Dassa E."/>
            <person name="Umehara M."/>
            <person name="Kim J.F."/>
            <person name="Rusch M."/>
            <person name="Soni P."/>
            <person name="Mayhew G.F."/>
            <person name="Fouts D.E."/>
            <person name="Gill S.R."/>
            <person name="Blattner F.R."/>
            <person name="Keen N.T."/>
            <person name="Perna N.T."/>
        </authorList>
    </citation>
    <scope>NUCLEOTIDE SEQUENCE [LARGE SCALE GENOMIC DNA]</scope>
    <source>
        <strain evidence="2 3">3937</strain>
    </source>
</reference>
<organism evidence="2 3">
    <name type="scientific">Dickeya dadantii (strain 3937)</name>
    <name type="common">Erwinia chrysanthemi (strain 3937)</name>
    <dbReference type="NCBI Taxonomy" id="198628"/>
    <lineage>
        <taxon>Bacteria</taxon>
        <taxon>Pseudomonadati</taxon>
        <taxon>Pseudomonadota</taxon>
        <taxon>Gammaproteobacteria</taxon>
        <taxon>Enterobacterales</taxon>
        <taxon>Pectobacteriaceae</taxon>
        <taxon>Dickeya</taxon>
    </lineage>
</organism>
<protein>
    <submittedName>
        <fullName evidence="2">Putative transport protein</fullName>
    </submittedName>
</protein>
<dbReference type="STRING" id="198628.Dda3937_01329"/>
<dbReference type="EMBL" id="CP002038">
    <property type="protein sequence ID" value="ADM96654.1"/>
    <property type="molecule type" value="Genomic_DNA"/>
</dbReference>
<evidence type="ECO:0000313" key="2">
    <source>
        <dbReference type="EMBL" id="ADM96654.1"/>
    </source>
</evidence>
<evidence type="ECO:0000256" key="1">
    <source>
        <dbReference type="SAM" id="Phobius"/>
    </source>
</evidence>
<dbReference type="KEGG" id="ddd:Dda3937_01329"/>
<dbReference type="eggNOG" id="COG2814">
    <property type="taxonomic scope" value="Bacteria"/>
</dbReference>
<sequence length="79" mass="8056">MEKVRLSVKAIPATPDAASASGMLGTARLVGQTTGAALVARMFNLFGGLRTHAALMTAGTFATLAAIVSGQRISRLSQP</sequence>
<dbReference type="HOGENOM" id="CLU_2600425_0_0_6"/>
<proteinExistence type="predicted"/>
<dbReference type="Proteomes" id="UP000006859">
    <property type="component" value="Chromosome"/>
</dbReference>
<dbReference type="AlphaFoldDB" id="E0SJ19"/>
<gene>
    <name evidence="2" type="ordered locus">Dda3937_01329</name>
</gene>